<dbReference type="Gene3D" id="1.50.10.20">
    <property type="match status" value="1"/>
</dbReference>
<keyword evidence="7" id="KW-0325">Glycoprotein</keyword>
<dbReference type="GO" id="GO:0005615">
    <property type="term" value="C:extracellular space"/>
    <property type="evidence" value="ECO:0007669"/>
    <property type="project" value="InterPro"/>
</dbReference>
<feature type="domain" description="Alpha-2-macroglobulin" evidence="12">
    <location>
        <begin position="714"/>
        <end position="805"/>
    </location>
</feature>
<dbReference type="Pfam" id="PF17791">
    <property type="entry name" value="MG3"/>
    <property type="match status" value="1"/>
</dbReference>
<dbReference type="Gene3D" id="2.20.130.20">
    <property type="match status" value="1"/>
</dbReference>
<proteinExistence type="predicted"/>
<protein>
    <recommendedName>
        <fullName evidence="10">TEP1-F</fullName>
    </recommendedName>
</protein>
<feature type="domain" description="Alpha-2-macroglobulin bait region" evidence="11">
    <location>
        <begin position="447"/>
        <end position="582"/>
    </location>
</feature>
<dbReference type="InterPro" id="IPR011626">
    <property type="entry name" value="Alpha-macroglobulin_TED"/>
</dbReference>
<dbReference type="InterPro" id="IPR040839">
    <property type="entry name" value="MG4"/>
</dbReference>
<dbReference type="SMART" id="SM01360">
    <property type="entry name" value="A2M"/>
    <property type="match status" value="1"/>
</dbReference>
<evidence type="ECO:0000256" key="6">
    <source>
        <dbReference type="ARBA" id="ARBA00023157"/>
    </source>
</evidence>
<dbReference type="Gene3D" id="2.60.40.690">
    <property type="entry name" value="Alpha-macroglobulin, receptor-binding domain"/>
    <property type="match status" value="1"/>
</dbReference>
<reference evidence="14 15" key="1">
    <citation type="journal article" date="2024" name="BMC Genomics">
        <title>De novo assembly and annotation of Popillia japonica's genome with initial clues to its potential as an invasive pest.</title>
        <authorList>
            <person name="Cucini C."/>
            <person name="Boschi S."/>
            <person name="Funari R."/>
            <person name="Cardaioli E."/>
            <person name="Iannotti N."/>
            <person name="Marturano G."/>
            <person name="Paoli F."/>
            <person name="Bruttini M."/>
            <person name="Carapelli A."/>
            <person name="Frati F."/>
            <person name="Nardi F."/>
        </authorList>
    </citation>
    <scope>NUCLEOTIDE SEQUENCE [LARGE SCALE GENOMIC DNA]</scope>
    <source>
        <strain evidence="14">DMR45628</strain>
    </source>
</reference>
<keyword evidence="4" id="KW-0391">Immunity</keyword>
<dbReference type="PANTHER" id="PTHR11412:SF136">
    <property type="entry name" value="CD109 ANTIGEN"/>
    <property type="match status" value="1"/>
</dbReference>
<dbReference type="Pfam" id="PF01835">
    <property type="entry name" value="MG2"/>
    <property type="match status" value="1"/>
</dbReference>
<comment type="subunit">
    <text evidence="9">Heterodimer of a TEP1-N chain and an TEP1-C chain non-covalently linked. Forms a complex composed of TEP1-N and TEP1-C heterodimer, LRIM1 and APL1C; the interaction stabilizes TEP1-N and TEP1-C heterodimer, prevents its binding to tissues while circulating in the hemolymph and protects the thioester bond from hydrolysis. Mature TEP1 and to a lesser extent full-length TEP1 interact with SPCLIP1; the interaction is induced by microbial infection.</text>
</comment>
<dbReference type="Gene3D" id="6.20.50.160">
    <property type="match status" value="1"/>
</dbReference>
<dbReference type="SMART" id="SM01419">
    <property type="entry name" value="Thiol-ester_cl"/>
    <property type="match status" value="1"/>
</dbReference>
<accession>A0AAW1IBC8</accession>
<dbReference type="GO" id="GO:0004866">
    <property type="term" value="F:endopeptidase inhibitor activity"/>
    <property type="evidence" value="ECO:0007669"/>
    <property type="project" value="InterPro"/>
</dbReference>
<evidence type="ECO:0000256" key="4">
    <source>
        <dbReference type="ARBA" id="ARBA00022859"/>
    </source>
</evidence>
<dbReference type="InterPro" id="IPR001599">
    <property type="entry name" value="Macroglobln_a2"/>
</dbReference>
<dbReference type="Gene3D" id="2.60.120.1540">
    <property type="match status" value="1"/>
</dbReference>
<organism evidence="14 15">
    <name type="scientific">Popillia japonica</name>
    <name type="common">Japanese beetle</name>
    <dbReference type="NCBI Taxonomy" id="7064"/>
    <lineage>
        <taxon>Eukaryota</taxon>
        <taxon>Metazoa</taxon>
        <taxon>Ecdysozoa</taxon>
        <taxon>Arthropoda</taxon>
        <taxon>Hexapoda</taxon>
        <taxon>Insecta</taxon>
        <taxon>Pterygota</taxon>
        <taxon>Neoptera</taxon>
        <taxon>Endopterygota</taxon>
        <taxon>Coleoptera</taxon>
        <taxon>Polyphaga</taxon>
        <taxon>Scarabaeiformia</taxon>
        <taxon>Scarabaeidae</taxon>
        <taxon>Rutelinae</taxon>
        <taxon>Popillia</taxon>
    </lineage>
</organism>
<evidence type="ECO:0000259" key="13">
    <source>
        <dbReference type="SMART" id="SM01361"/>
    </source>
</evidence>
<dbReference type="FunFam" id="2.60.40.1930:FF:000001">
    <property type="entry name" value="CD109 isoform 3"/>
    <property type="match status" value="1"/>
</dbReference>
<evidence type="ECO:0000259" key="12">
    <source>
        <dbReference type="SMART" id="SM01360"/>
    </source>
</evidence>
<dbReference type="EMBL" id="JASPKY010000698">
    <property type="protein sequence ID" value="KAK9686551.1"/>
    <property type="molecule type" value="Genomic_DNA"/>
</dbReference>
<dbReference type="Proteomes" id="UP001458880">
    <property type="component" value="Unassembled WGS sequence"/>
</dbReference>
<sequence length="1475" mass="166461">MRDINLYLWICTFLFVFSRGNGLGYYKVVAPNTIRPNSEFHVAVSTPFTSQNTFVSISIVELSYAGRNFSIYDRLVVQPYATSLAKLEIGELQPGNYKLSVKGEGGVDFQSETNLVYARKSYAVFIQTDKAVYKPGNTILFRALILSPHLKPTSEVTSEPIFVYVQDGQGNRVKEWRDISIPKGVFTGELRLSDSPVLGTWTITVVTHDQRFNKTVDVALYVLPKFTIKIDAPKHITFLENIITAQITTYYDYGKKVKGDATITVYPTIYSGVIQPFLTNQIRKVIPIDGSATVNFDIDKELNLNDEYERRVIIDVAIEEAFTGRRQNASVEVQIHKYDYKMELIKTADYYKPGLPYVAYVKVSNHDLTPLRSDQNKVKIKYGYSRADEVYLETTVELDKHGLAKLEMIPPVDSTNETALRVEAEYLELKERMSPVPAAVSPSKVFMQVSLETGRPLLGLDIILVVNCTEPMKYISYELLARGDILKADSFQVDNSKVHRFRLQAVYAMVPVSHLLISFVRENGELISDSLDIETEDRRDTQNEIILSTEETQPENDVDITVLSKPNAYVGILAVDQNINTLRSGYDMRMDDIFDELERFDGGISSPYSAIMKNSKSDYFWKPGASNNKNMFVDSGAVLITNSLVTKRRPTLEDIYLRPVSYGSSTVKPDLGFGLSFKPATRPPSDNGPFAFSRIPRQVWDKPRVYLMQNIFDTWIFTNFSTSSEGKAKIRRRVPNSITNWLISGFTLDRVSGLKLMSQSKLLKVTKQLSISVDLPKAVQRDEILAIPVVVYNNLNRDIDVKVTFYNNEQKFHFAEISNQINSSTQAIELYRRKRISVGKASKATTSFLITPTKIGLTEIKVTATYSNSQDTFTKMLNVKAEGETEYYSKSILIDLRRKPTFSGNITIDIPRNIVEDSEKIEISTVSDLLGPLLININNLIRLPTACGEQNFIHFVPDLVLLNYLKNTGQKTPTIEMEAIKFLEIGYQKQLSYKKLDGSFSVFGRKDEVGSVWITSYTVLSLIQAKPYIYVDEVIIGKGLEWLADKQAPNGSFTEISPIIHRDVQTSAVALTAFTLTAFLENRKASSQYTNLILKGLDFVARYMYEEDQDVYSIALAAYVLQISNHQLRSQALTKLMSKAKTKNDMKWWGKDIPLDETKNPWNYLPNSINIETTSYALLAYLEADLVDEAMPIVNWLVNQGNNLGGFASTQDTRMALMALYRLVLRLSIESRMQITYQYRKQDNGQFSINKNNALIVQEAKLGNEARVINITAEGKGIALVKVNYQYNMNVTGPWPMFTLDPQVDKNSNEHHLQLSICTGFVSRNLSENSASNMAVMEVNLPSGFTVDVDSLPSLEVSQNVQKVETKNDTTVVLYFHNATIQEYCPTVSAFRTHKVAKQKPVAVTIYDYYDSSRRARVFYGGNKKTTLCDICEDEDCGDICSSEPIPRPLNSSSISYPAAITTTTTVFAVVYTLY</sequence>
<dbReference type="Pfam" id="PF17789">
    <property type="entry name" value="MG4"/>
    <property type="match status" value="1"/>
</dbReference>
<dbReference type="InterPro" id="IPR013783">
    <property type="entry name" value="Ig-like_fold"/>
</dbReference>
<dbReference type="SUPFAM" id="SSF48239">
    <property type="entry name" value="Terpenoid cyclases/Protein prenyltransferases"/>
    <property type="match status" value="1"/>
</dbReference>
<evidence type="ECO:0000256" key="2">
    <source>
        <dbReference type="ARBA" id="ARBA00022525"/>
    </source>
</evidence>
<dbReference type="Gene3D" id="2.60.40.2950">
    <property type="match status" value="1"/>
</dbReference>
<evidence type="ECO:0000313" key="14">
    <source>
        <dbReference type="EMBL" id="KAK9686551.1"/>
    </source>
</evidence>
<dbReference type="SMART" id="SM01359">
    <property type="entry name" value="A2M_N_2"/>
    <property type="match status" value="1"/>
</dbReference>
<keyword evidence="5" id="KW-0882">Thioester bond</keyword>
<dbReference type="InterPro" id="IPR047565">
    <property type="entry name" value="Alpha-macroglob_thiol-ester_cl"/>
</dbReference>
<evidence type="ECO:0000256" key="9">
    <source>
        <dbReference type="ARBA" id="ARBA00063781"/>
    </source>
</evidence>
<dbReference type="SMART" id="SM01361">
    <property type="entry name" value="A2M_recep"/>
    <property type="match status" value="1"/>
</dbReference>
<evidence type="ECO:0000256" key="10">
    <source>
        <dbReference type="ARBA" id="ARBA00078071"/>
    </source>
</evidence>
<dbReference type="InterPro" id="IPR050473">
    <property type="entry name" value="A2M/Complement_sys"/>
</dbReference>
<dbReference type="InterPro" id="IPR036595">
    <property type="entry name" value="A-macroglobulin_rcpt-bd_sf"/>
</dbReference>
<keyword evidence="6" id="KW-1015">Disulfide bond</keyword>
<keyword evidence="15" id="KW-1185">Reference proteome</keyword>
<dbReference type="Pfam" id="PF07703">
    <property type="entry name" value="A2M_BRD"/>
    <property type="match status" value="1"/>
</dbReference>
<dbReference type="InterPro" id="IPR002890">
    <property type="entry name" value="MG2"/>
</dbReference>
<name>A0AAW1IBC8_POPJA</name>
<comment type="function">
    <text evidence="8">Binds covalently through a thioester bond to the pathogen surface resulting in pathogen clearance.</text>
</comment>
<dbReference type="InterPro" id="IPR009048">
    <property type="entry name" value="A-macroglobulin_rcpt-bd"/>
</dbReference>
<evidence type="ECO:0000256" key="1">
    <source>
        <dbReference type="ARBA" id="ARBA00004613"/>
    </source>
</evidence>
<evidence type="ECO:0000313" key="15">
    <source>
        <dbReference type="Proteomes" id="UP001458880"/>
    </source>
</evidence>
<dbReference type="Pfam" id="PF07678">
    <property type="entry name" value="TED_complement"/>
    <property type="match status" value="1"/>
</dbReference>
<dbReference type="InterPro" id="IPR011625">
    <property type="entry name" value="A2M_N_BRD"/>
</dbReference>
<evidence type="ECO:0000256" key="5">
    <source>
        <dbReference type="ARBA" id="ARBA00022966"/>
    </source>
</evidence>
<dbReference type="InterPro" id="IPR008930">
    <property type="entry name" value="Terpenoid_cyclase/PrenylTrfase"/>
</dbReference>
<evidence type="ECO:0000259" key="11">
    <source>
        <dbReference type="SMART" id="SM01359"/>
    </source>
</evidence>
<evidence type="ECO:0000256" key="7">
    <source>
        <dbReference type="ARBA" id="ARBA00023180"/>
    </source>
</evidence>
<evidence type="ECO:0000256" key="8">
    <source>
        <dbReference type="ARBA" id="ARBA00057615"/>
    </source>
</evidence>
<dbReference type="Pfam" id="PF00207">
    <property type="entry name" value="A2M"/>
    <property type="match status" value="1"/>
</dbReference>
<dbReference type="GO" id="GO:0002376">
    <property type="term" value="P:immune system process"/>
    <property type="evidence" value="ECO:0007669"/>
    <property type="project" value="UniProtKB-KW"/>
</dbReference>
<dbReference type="Gene3D" id="2.60.40.10">
    <property type="entry name" value="Immunoglobulins"/>
    <property type="match status" value="2"/>
</dbReference>
<dbReference type="Pfam" id="PF07677">
    <property type="entry name" value="A2M_recep"/>
    <property type="match status" value="1"/>
</dbReference>
<comment type="caution">
    <text evidence="14">The sequence shown here is derived from an EMBL/GenBank/DDBJ whole genome shotgun (WGS) entry which is preliminary data.</text>
</comment>
<dbReference type="InterPro" id="IPR041555">
    <property type="entry name" value="MG3"/>
</dbReference>
<keyword evidence="3" id="KW-0732">Signal</keyword>
<dbReference type="SUPFAM" id="SSF49410">
    <property type="entry name" value="Alpha-macroglobulin receptor domain"/>
    <property type="match status" value="1"/>
</dbReference>
<dbReference type="Gene3D" id="2.60.40.1930">
    <property type="match status" value="2"/>
</dbReference>
<comment type="subcellular location">
    <subcellularLocation>
        <location evidence="1">Secreted</location>
    </subcellularLocation>
</comment>
<keyword evidence="2" id="KW-0964">Secreted</keyword>
<dbReference type="PANTHER" id="PTHR11412">
    <property type="entry name" value="MACROGLOBULIN / COMPLEMENT"/>
    <property type="match status" value="1"/>
</dbReference>
<dbReference type="Gene3D" id="2.60.40.1940">
    <property type="match status" value="1"/>
</dbReference>
<evidence type="ECO:0000256" key="3">
    <source>
        <dbReference type="ARBA" id="ARBA00022729"/>
    </source>
</evidence>
<gene>
    <name evidence="14" type="ORF">QE152_g37103</name>
</gene>
<feature type="domain" description="Alpha-macroglobulin receptor-binding" evidence="13">
    <location>
        <begin position="1332"/>
        <end position="1420"/>
    </location>
</feature>